<name>A0A7C4Q037_9CHLR</name>
<comment type="caution">
    <text evidence="9">The sequence shown here is derived from an EMBL/GenBank/DDBJ whole genome shotgun (WGS) entry which is preliminary data.</text>
</comment>
<reference evidence="9" key="1">
    <citation type="journal article" date="2020" name="mSystems">
        <title>Genome- and Community-Level Interaction Insights into Carbon Utilization and Element Cycling Functions of Hydrothermarchaeota in Hydrothermal Sediment.</title>
        <authorList>
            <person name="Zhou Z."/>
            <person name="Liu Y."/>
            <person name="Xu W."/>
            <person name="Pan J."/>
            <person name="Luo Z.H."/>
            <person name="Li M."/>
        </authorList>
    </citation>
    <scope>NUCLEOTIDE SEQUENCE [LARGE SCALE GENOMIC DNA]</scope>
    <source>
        <strain evidence="9">SpSt-556</strain>
    </source>
</reference>
<dbReference type="Pfam" id="PF02608">
    <property type="entry name" value="Bmp"/>
    <property type="match status" value="1"/>
</dbReference>
<feature type="chain" id="PRO_5027653627" evidence="7">
    <location>
        <begin position="21"/>
        <end position="348"/>
    </location>
</feature>
<dbReference type="InterPro" id="IPR028082">
    <property type="entry name" value="Peripla_BP_I"/>
</dbReference>
<accession>A0A7C4Q037</accession>
<keyword evidence="6" id="KW-0449">Lipoprotein</keyword>
<dbReference type="SUPFAM" id="SSF53822">
    <property type="entry name" value="Periplasmic binding protein-like I"/>
    <property type="match status" value="1"/>
</dbReference>
<proteinExistence type="inferred from homology"/>
<keyword evidence="4 7" id="KW-0732">Signal</keyword>
<comment type="similarity">
    <text evidence="2">Belongs to the BMP lipoprotein family.</text>
</comment>
<evidence type="ECO:0000256" key="1">
    <source>
        <dbReference type="ARBA" id="ARBA00004193"/>
    </source>
</evidence>
<feature type="domain" description="ABC transporter substrate-binding protein PnrA-like" evidence="8">
    <location>
        <begin position="39"/>
        <end position="341"/>
    </location>
</feature>
<dbReference type="InterPro" id="IPR003760">
    <property type="entry name" value="PnrA-like"/>
</dbReference>
<evidence type="ECO:0000256" key="4">
    <source>
        <dbReference type="ARBA" id="ARBA00022729"/>
    </source>
</evidence>
<evidence type="ECO:0000256" key="6">
    <source>
        <dbReference type="ARBA" id="ARBA00023288"/>
    </source>
</evidence>
<evidence type="ECO:0000313" key="9">
    <source>
        <dbReference type="EMBL" id="HGS86064.1"/>
    </source>
</evidence>
<keyword evidence="3" id="KW-1003">Cell membrane</keyword>
<evidence type="ECO:0000259" key="8">
    <source>
        <dbReference type="Pfam" id="PF02608"/>
    </source>
</evidence>
<protein>
    <submittedName>
        <fullName evidence="9">BMP family ABC transporter substrate-binding protein</fullName>
    </submittedName>
</protein>
<organism evidence="9">
    <name type="scientific">Bellilinea caldifistulae</name>
    <dbReference type="NCBI Taxonomy" id="360411"/>
    <lineage>
        <taxon>Bacteria</taxon>
        <taxon>Bacillati</taxon>
        <taxon>Chloroflexota</taxon>
        <taxon>Anaerolineae</taxon>
        <taxon>Anaerolineales</taxon>
        <taxon>Anaerolineaceae</taxon>
        <taxon>Bellilinea</taxon>
    </lineage>
</organism>
<evidence type="ECO:0000256" key="5">
    <source>
        <dbReference type="ARBA" id="ARBA00023136"/>
    </source>
</evidence>
<dbReference type="PROSITE" id="PS51257">
    <property type="entry name" value="PROKAR_LIPOPROTEIN"/>
    <property type="match status" value="1"/>
</dbReference>
<dbReference type="PANTHER" id="PTHR34296:SF2">
    <property type="entry name" value="ABC TRANSPORTER GUANOSINE-BINDING PROTEIN NUPN"/>
    <property type="match status" value="1"/>
</dbReference>
<sequence>MFKKLYLVVAVLIIASMALSACQQAATPAPQEPAAPKIKVCQVTDTGGIDDKSFNATAWKGVEDAMKELGVEGKYLESQQQTDYEKNINAFIEDGCDLIVTVGFLLGDATAAAAKANPDQKFAIVDFAYDPEIPNVLGLVFATDQAAFLAGYAAAGATKTGKVGTFGGIQIPPVTVFMDGFALGVKYYNEKHGTNVQVLGWDEVAQTGLFTGNFESTDDGRQLGQTLMDEGADIIMPVAGPVGLGTAAAVQERGNAWIIGVDTDWTISASQYTDVIFTSVLKKMDKAVFAATKAVVDGTFQGGVYVGTLENDGVGIPEFLEGRISDELKAELEQVKADIIAGTVKTTP</sequence>
<dbReference type="InterPro" id="IPR050957">
    <property type="entry name" value="BMP_lipoprotein"/>
</dbReference>
<dbReference type="GO" id="GO:0005886">
    <property type="term" value="C:plasma membrane"/>
    <property type="evidence" value="ECO:0007669"/>
    <property type="project" value="UniProtKB-SubCell"/>
</dbReference>
<dbReference type="Gene3D" id="3.40.50.2300">
    <property type="match status" value="2"/>
</dbReference>
<keyword evidence="5" id="KW-0472">Membrane</keyword>
<feature type="signal peptide" evidence="7">
    <location>
        <begin position="1"/>
        <end position="20"/>
    </location>
</feature>
<comment type="subcellular location">
    <subcellularLocation>
        <location evidence="1">Cell membrane</location>
        <topology evidence="1">Lipid-anchor</topology>
    </subcellularLocation>
</comment>
<evidence type="ECO:0000256" key="2">
    <source>
        <dbReference type="ARBA" id="ARBA00008610"/>
    </source>
</evidence>
<gene>
    <name evidence="9" type="ORF">ENT17_00420</name>
</gene>
<dbReference type="CDD" id="cd06354">
    <property type="entry name" value="PBP1_PrnA-like"/>
    <property type="match status" value="1"/>
</dbReference>
<dbReference type="AlphaFoldDB" id="A0A7C4Q037"/>
<dbReference type="EMBL" id="DSXR01000007">
    <property type="protein sequence ID" value="HGS86064.1"/>
    <property type="molecule type" value="Genomic_DNA"/>
</dbReference>
<evidence type="ECO:0000256" key="7">
    <source>
        <dbReference type="SAM" id="SignalP"/>
    </source>
</evidence>
<dbReference type="PANTHER" id="PTHR34296">
    <property type="entry name" value="TRANSCRIPTIONAL ACTIVATOR PROTEIN MED"/>
    <property type="match status" value="1"/>
</dbReference>
<evidence type="ECO:0000256" key="3">
    <source>
        <dbReference type="ARBA" id="ARBA00022475"/>
    </source>
</evidence>